<dbReference type="GO" id="GO:0006310">
    <property type="term" value="P:DNA recombination"/>
    <property type="evidence" value="ECO:0007669"/>
    <property type="project" value="UniProtKB-KW"/>
</dbReference>
<evidence type="ECO:0000313" key="8">
    <source>
        <dbReference type="Proteomes" id="UP000095598"/>
    </source>
</evidence>
<dbReference type="NCBIfam" id="TIGR01766">
    <property type="entry name" value="IS200/IS605 family accessory protein TnpB-like domain"/>
    <property type="match status" value="1"/>
</dbReference>
<dbReference type="GO" id="GO:0003677">
    <property type="term" value="F:DNA binding"/>
    <property type="evidence" value="ECO:0007669"/>
    <property type="project" value="UniProtKB-KW"/>
</dbReference>
<dbReference type="NCBIfam" id="NF040570">
    <property type="entry name" value="guided_TnpB"/>
    <property type="match status" value="1"/>
</dbReference>
<evidence type="ECO:0000256" key="1">
    <source>
        <dbReference type="ARBA" id="ARBA00008761"/>
    </source>
</evidence>
<feature type="domain" description="Cas12f1-like TNB" evidence="6">
    <location>
        <begin position="342"/>
        <end position="416"/>
    </location>
</feature>
<dbReference type="GO" id="GO:0032196">
    <property type="term" value="P:transposition"/>
    <property type="evidence" value="ECO:0007669"/>
    <property type="project" value="UniProtKB-KW"/>
</dbReference>
<dbReference type="EMBL" id="CYXT01000003">
    <property type="protein sequence ID" value="CUM80854.1"/>
    <property type="molecule type" value="Genomic_DNA"/>
</dbReference>
<gene>
    <name evidence="7" type="ORF">ERS852425_00757</name>
</gene>
<evidence type="ECO:0000256" key="4">
    <source>
        <dbReference type="ARBA" id="ARBA00023172"/>
    </source>
</evidence>
<keyword evidence="4" id="KW-0233">DNA recombination</keyword>
<evidence type="ECO:0000259" key="5">
    <source>
        <dbReference type="Pfam" id="PF01385"/>
    </source>
</evidence>
<dbReference type="Proteomes" id="UP000095598">
    <property type="component" value="Unassembled WGS sequence"/>
</dbReference>
<evidence type="ECO:0000256" key="2">
    <source>
        <dbReference type="ARBA" id="ARBA00022578"/>
    </source>
</evidence>
<comment type="similarity">
    <text evidence="1">In the C-terminal section; belongs to the transposase 35 family.</text>
</comment>
<dbReference type="Pfam" id="PF01385">
    <property type="entry name" value="OrfB_IS605"/>
    <property type="match status" value="1"/>
</dbReference>
<feature type="domain" description="Probable transposase IS891/IS1136/IS1341" evidence="5">
    <location>
        <begin position="213"/>
        <end position="315"/>
    </location>
</feature>
<protein>
    <submittedName>
        <fullName evidence="7">Transposase, IS605 OrfB family</fullName>
    </submittedName>
</protein>
<keyword evidence="3" id="KW-0238">DNA-binding</keyword>
<dbReference type="InterPro" id="IPR001959">
    <property type="entry name" value="Transposase"/>
</dbReference>
<proteinExistence type="inferred from homology"/>
<evidence type="ECO:0000256" key="3">
    <source>
        <dbReference type="ARBA" id="ARBA00023125"/>
    </source>
</evidence>
<keyword evidence="2" id="KW-0815">Transposition</keyword>
<name>A0A173RRW4_ANAHA</name>
<evidence type="ECO:0000313" key="7">
    <source>
        <dbReference type="EMBL" id="CUM80854.1"/>
    </source>
</evidence>
<evidence type="ECO:0000259" key="6">
    <source>
        <dbReference type="Pfam" id="PF07282"/>
    </source>
</evidence>
<reference evidence="7 8" key="1">
    <citation type="submission" date="2015-09" db="EMBL/GenBank/DDBJ databases">
        <authorList>
            <consortium name="Pathogen Informatics"/>
        </authorList>
    </citation>
    <scope>NUCLEOTIDE SEQUENCE [LARGE SCALE GENOMIC DNA]</scope>
    <source>
        <strain evidence="7 8">2789STDY5608868</strain>
    </source>
</reference>
<dbReference type="RefSeq" id="WP_055232397.1">
    <property type="nucleotide sequence ID" value="NZ_BAABYN010000001.1"/>
</dbReference>
<dbReference type="AlphaFoldDB" id="A0A173RRW4"/>
<dbReference type="InterPro" id="IPR010095">
    <property type="entry name" value="Cas12f1-like_TNB"/>
</dbReference>
<organism evidence="7 8">
    <name type="scientific">Anaerostipes hadrus</name>
    <dbReference type="NCBI Taxonomy" id="649756"/>
    <lineage>
        <taxon>Bacteria</taxon>
        <taxon>Bacillati</taxon>
        <taxon>Bacillota</taxon>
        <taxon>Clostridia</taxon>
        <taxon>Lachnospirales</taxon>
        <taxon>Lachnospiraceae</taxon>
        <taxon>Anaerostipes</taxon>
    </lineage>
</organism>
<sequence length="457" mass="52758">MAYRVTQRIISSDDLLYPYFDDLCRKSKLLYNAALFRVRNIFTGYDKEHRTENEVEVFQEVALLQRSYPNMHVRRVISYTHIEKMMRVTENADFFSGLPRQTAQQMVKQSVTDFKNWLASLREYKKHPEKYLGKPKMPRYKKSDLTTVIITNQDAVLYRDDIGMSLKLPLQKQRLYFSNLSSDPVLKEVKIKPYYGRFLLCLTLEEPDVAFDPSGSHVCAIDLGTDNFAAIVCDDYSSAIYKGGAVLSKIQWFHKQRAKYVSIITKGHEKKHAVSKRLRDLSFHYANFVKDQCHKISRSIIDFCMEHQCGTLILGVNLLWKQRFNMNKINNQNFVSMPITLLRTMITYKALNAGIRIIEQEESYTSKADLIANDRIPTYGVDDKDASFSGKRIKRGLYRCSNGMILNADCHAAANIMRKAIPDIWKDTRDYTFLSAPDVYGFHKLNPKGIPVKGIAA</sequence>
<accession>A0A173RRW4</accession>
<dbReference type="Pfam" id="PF07282">
    <property type="entry name" value="Cas12f1-like_TNB"/>
    <property type="match status" value="1"/>
</dbReference>